<dbReference type="AlphaFoldDB" id="A2CC01"/>
<organism evidence="1 2">
    <name type="scientific">Prochlorococcus marinus (strain MIT 9303)</name>
    <dbReference type="NCBI Taxonomy" id="59922"/>
    <lineage>
        <taxon>Bacteria</taxon>
        <taxon>Bacillati</taxon>
        <taxon>Cyanobacteriota</taxon>
        <taxon>Cyanophyceae</taxon>
        <taxon>Synechococcales</taxon>
        <taxon>Prochlorococcaceae</taxon>
        <taxon>Prochlorococcus</taxon>
    </lineage>
</organism>
<evidence type="ECO:0000313" key="1">
    <source>
        <dbReference type="EMBL" id="ABM79011.1"/>
    </source>
</evidence>
<dbReference type="KEGG" id="pmf:P9303_22761"/>
<protein>
    <submittedName>
        <fullName evidence="1">Uncharacterized protein</fullName>
    </submittedName>
</protein>
<dbReference type="RefSeq" id="WP_011826879.1">
    <property type="nucleotide sequence ID" value="NC_008820.1"/>
</dbReference>
<accession>A2CC01</accession>
<proteinExistence type="predicted"/>
<name>A2CC01_PROM3</name>
<reference evidence="1 2" key="1">
    <citation type="journal article" date="2007" name="PLoS Genet.">
        <title>Patterns and implications of gene gain and loss in the evolution of Prochlorococcus.</title>
        <authorList>
            <person name="Kettler G.C."/>
            <person name="Martiny A.C."/>
            <person name="Huang K."/>
            <person name="Zucker J."/>
            <person name="Coleman M.L."/>
            <person name="Rodrigue S."/>
            <person name="Chen F."/>
            <person name="Lapidus A."/>
            <person name="Ferriera S."/>
            <person name="Johnson J."/>
            <person name="Steglich C."/>
            <person name="Church G.M."/>
            <person name="Richardson P."/>
            <person name="Chisholm S.W."/>
        </authorList>
    </citation>
    <scope>NUCLEOTIDE SEQUENCE [LARGE SCALE GENOMIC DNA]</scope>
    <source>
        <strain evidence="1 2">MIT 9303</strain>
    </source>
</reference>
<gene>
    <name evidence="1" type="ordered locus">P9303_22761</name>
</gene>
<dbReference type="BioCyc" id="PMAR59922:G1G80-1995-MONOMER"/>
<evidence type="ECO:0000313" key="2">
    <source>
        <dbReference type="Proteomes" id="UP000002274"/>
    </source>
</evidence>
<sequence length="59" mass="6740">MLVFALAPILFNRRQWHRSAEALISIQVVVGQAKMVRVLEFSRHAWVKSVVLIAAGRIR</sequence>
<dbReference type="Proteomes" id="UP000002274">
    <property type="component" value="Chromosome"/>
</dbReference>
<dbReference type="HOGENOM" id="CLU_2956978_0_0_3"/>
<dbReference type="EMBL" id="CP000554">
    <property type="protein sequence ID" value="ABM79011.1"/>
    <property type="molecule type" value="Genomic_DNA"/>
</dbReference>